<dbReference type="EMBL" id="PFET01000009">
    <property type="protein sequence ID" value="PJE75842.1"/>
    <property type="molecule type" value="Genomic_DNA"/>
</dbReference>
<evidence type="ECO:0000256" key="5">
    <source>
        <dbReference type="ARBA" id="ARBA00022679"/>
    </source>
</evidence>
<evidence type="ECO:0000313" key="15">
    <source>
        <dbReference type="Proteomes" id="UP000231152"/>
    </source>
</evidence>
<dbReference type="InterPro" id="IPR036968">
    <property type="entry name" value="Enolpyruvate_Tfrase_sf"/>
</dbReference>
<dbReference type="InterPro" id="IPR005750">
    <property type="entry name" value="UDP_GlcNAc_COvinyl_MurA"/>
</dbReference>
<keyword evidence="5 12" id="KW-0808">Transferase</keyword>
<accession>A0A2M8LEF5</accession>
<keyword evidence="12" id="KW-0670">Pyruvate</keyword>
<dbReference type="PANTHER" id="PTHR43783:SF1">
    <property type="entry name" value="UDP-N-ACETYLGLUCOSAMINE 1-CARBOXYVINYLTRANSFERASE"/>
    <property type="match status" value="1"/>
</dbReference>
<dbReference type="GO" id="GO:0005737">
    <property type="term" value="C:cytoplasm"/>
    <property type="evidence" value="ECO:0007669"/>
    <property type="project" value="UniProtKB-SubCell"/>
</dbReference>
<keyword evidence="3 12" id="KW-0963">Cytoplasm</keyword>
<evidence type="ECO:0000256" key="11">
    <source>
        <dbReference type="ARBA" id="ARBA00047527"/>
    </source>
</evidence>
<feature type="binding site" evidence="12">
    <location>
        <position position="311"/>
    </location>
    <ligand>
        <name>UDP-N-acetyl-alpha-D-glucosamine</name>
        <dbReference type="ChEBI" id="CHEBI:57705"/>
    </ligand>
</feature>
<evidence type="ECO:0000256" key="8">
    <source>
        <dbReference type="ARBA" id="ARBA00023306"/>
    </source>
</evidence>
<dbReference type="Proteomes" id="UP000231152">
    <property type="component" value="Unassembled WGS sequence"/>
</dbReference>
<evidence type="ECO:0000256" key="2">
    <source>
        <dbReference type="ARBA" id="ARBA00004752"/>
    </source>
</evidence>
<comment type="function">
    <text evidence="12">Cell wall formation. Adds enolpyruvyl to UDP-N-acetylglucosamine.</text>
</comment>
<organism evidence="14 15">
    <name type="scientific">Candidatus Uhrbacteria bacterium CG10_big_fil_rev_8_21_14_0_10_48_11</name>
    <dbReference type="NCBI Taxonomy" id="1975037"/>
    <lineage>
        <taxon>Bacteria</taxon>
        <taxon>Candidatus Uhriibacteriota</taxon>
    </lineage>
</organism>
<evidence type="ECO:0000256" key="3">
    <source>
        <dbReference type="ARBA" id="ARBA00022490"/>
    </source>
</evidence>
<feature type="domain" description="Enolpyruvate transferase" evidence="13">
    <location>
        <begin position="15"/>
        <end position="412"/>
    </location>
</feature>
<evidence type="ECO:0000256" key="6">
    <source>
        <dbReference type="ARBA" id="ARBA00022960"/>
    </source>
</evidence>
<evidence type="ECO:0000256" key="10">
    <source>
        <dbReference type="ARBA" id="ARBA00038367"/>
    </source>
</evidence>
<feature type="active site" description="Proton donor" evidence="12">
    <location>
        <position position="122"/>
    </location>
</feature>
<keyword evidence="6 12" id="KW-0133">Cell shape</keyword>
<dbReference type="GO" id="GO:0071555">
    <property type="term" value="P:cell wall organization"/>
    <property type="evidence" value="ECO:0007669"/>
    <property type="project" value="UniProtKB-KW"/>
</dbReference>
<feature type="binding site" evidence="12">
    <location>
        <begin position="29"/>
        <end position="30"/>
    </location>
    <ligand>
        <name>phosphoenolpyruvate</name>
        <dbReference type="ChEBI" id="CHEBI:58702"/>
    </ligand>
</feature>
<proteinExistence type="inferred from homology"/>
<dbReference type="AlphaFoldDB" id="A0A2M8LEF5"/>
<gene>
    <name evidence="12 14" type="primary">murA</name>
    <name evidence="14" type="ORF">COV04_02765</name>
</gene>
<dbReference type="InterPro" id="IPR001986">
    <property type="entry name" value="Enolpyruvate_Tfrase_dom"/>
</dbReference>
<dbReference type="NCBIfam" id="NF006873">
    <property type="entry name" value="PRK09369.1"/>
    <property type="match status" value="1"/>
</dbReference>
<dbReference type="HAMAP" id="MF_00111">
    <property type="entry name" value="MurA"/>
    <property type="match status" value="1"/>
</dbReference>
<dbReference type="EC" id="2.5.1.7" evidence="12"/>
<evidence type="ECO:0000256" key="12">
    <source>
        <dbReference type="HAMAP-Rule" id="MF_00111"/>
    </source>
</evidence>
<dbReference type="GO" id="GO:0019277">
    <property type="term" value="P:UDP-N-acetylgalactosamine biosynthetic process"/>
    <property type="evidence" value="ECO:0007669"/>
    <property type="project" value="InterPro"/>
</dbReference>
<evidence type="ECO:0000256" key="7">
    <source>
        <dbReference type="ARBA" id="ARBA00022984"/>
    </source>
</evidence>
<reference evidence="14 15" key="1">
    <citation type="submission" date="2017-09" db="EMBL/GenBank/DDBJ databases">
        <title>Depth-based differentiation of microbial function through sediment-hosted aquifers and enrichment of novel symbionts in the deep terrestrial subsurface.</title>
        <authorList>
            <person name="Probst A.J."/>
            <person name="Ladd B."/>
            <person name="Jarett J.K."/>
            <person name="Geller-Mcgrath D.E."/>
            <person name="Sieber C.M."/>
            <person name="Emerson J.B."/>
            <person name="Anantharaman K."/>
            <person name="Thomas B.C."/>
            <person name="Malmstrom R."/>
            <person name="Stieglmeier M."/>
            <person name="Klingl A."/>
            <person name="Woyke T."/>
            <person name="Ryan C.M."/>
            <person name="Banfield J.F."/>
        </authorList>
    </citation>
    <scope>NUCLEOTIDE SEQUENCE [LARGE SCALE GENOMIC DNA]</scope>
    <source>
        <strain evidence="14">CG10_big_fil_rev_8_21_14_0_10_48_11</strain>
    </source>
</reference>
<comment type="similarity">
    <text evidence="10 12">Belongs to the EPSP synthase family. MurA subfamily.</text>
</comment>
<dbReference type="GO" id="GO:0051301">
    <property type="term" value="P:cell division"/>
    <property type="evidence" value="ECO:0007669"/>
    <property type="project" value="UniProtKB-KW"/>
</dbReference>
<keyword evidence="7 12" id="KW-0573">Peptidoglycan synthesis</keyword>
<comment type="caution">
    <text evidence="14">The sequence shown here is derived from an EMBL/GenBank/DDBJ whole genome shotgun (WGS) entry which is preliminary data.</text>
</comment>
<comment type="caution">
    <text evidence="12">Lacks conserved residue(s) required for the propagation of feature annotation.</text>
</comment>
<dbReference type="GO" id="GO:0009252">
    <property type="term" value="P:peptidoglycan biosynthetic process"/>
    <property type="evidence" value="ECO:0007669"/>
    <property type="project" value="UniProtKB-UniRule"/>
</dbReference>
<dbReference type="NCBIfam" id="TIGR01072">
    <property type="entry name" value="murA"/>
    <property type="match status" value="1"/>
</dbReference>
<feature type="binding site" evidence="12">
    <location>
        <position position="98"/>
    </location>
    <ligand>
        <name>UDP-N-acetyl-alpha-D-glucosamine</name>
        <dbReference type="ChEBI" id="CHEBI:57705"/>
    </ligand>
</feature>
<keyword evidence="8 12" id="KW-0131">Cell cycle</keyword>
<feature type="binding site" evidence="12">
    <location>
        <position position="333"/>
    </location>
    <ligand>
        <name>UDP-N-acetyl-alpha-D-glucosamine</name>
        <dbReference type="ChEBI" id="CHEBI:57705"/>
    </ligand>
</feature>
<evidence type="ECO:0000256" key="4">
    <source>
        <dbReference type="ARBA" id="ARBA00022618"/>
    </source>
</evidence>
<comment type="subcellular location">
    <subcellularLocation>
        <location evidence="1 12">Cytoplasm</location>
    </subcellularLocation>
</comment>
<dbReference type="SUPFAM" id="SSF55205">
    <property type="entry name" value="EPT/RTPC-like"/>
    <property type="match status" value="1"/>
</dbReference>
<dbReference type="InterPro" id="IPR050068">
    <property type="entry name" value="MurA_subfamily"/>
</dbReference>
<dbReference type="CDD" id="cd01555">
    <property type="entry name" value="UdpNAET"/>
    <property type="match status" value="1"/>
</dbReference>
<evidence type="ECO:0000256" key="9">
    <source>
        <dbReference type="ARBA" id="ARBA00023316"/>
    </source>
</evidence>
<dbReference type="InterPro" id="IPR013792">
    <property type="entry name" value="RNA3'P_cycl/enolpyr_Trfase_a/b"/>
</dbReference>
<dbReference type="Gene3D" id="3.65.10.10">
    <property type="entry name" value="Enolpyruvate transferase domain"/>
    <property type="match status" value="2"/>
</dbReference>
<evidence type="ECO:0000313" key="14">
    <source>
        <dbReference type="EMBL" id="PJE75842.1"/>
    </source>
</evidence>
<comment type="catalytic activity">
    <reaction evidence="11 12">
        <text>phosphoenolpyruvate + UDP-N-acetyl-alpha-D-glucosamine = UDP-N-acetyl-3-O-(1-carboxyvinyl)-alpha-D-glucosamine + phosphate</text>
        <dbReference type="Rhea" id="RHEA:18681"/>
        <dbReference type="ChEBI" id="CHEBI:43474"/>
        <dbReference type="ChEBI" id="CHEBI:57705"/>
        <dbReference type="ChEBI" id="CHEBI:58702"/>
        <dbReference type="ChEBI" id="CHEBI:68483"/>
        <dbReference type="EC" id="2.5.1.7"/>
    </reaction>
</comment>
<dbReference type="Pfam" id="PF00275">
    <property type="entry name" value="EPSP_synthase"/>
    <property type="match status" value="1"/>
</dbReference>
<dbReference type="GO" id="GO:0008760">
    <property type="term" value="F:UDP-N-acetylglucosamine 1-carboxyvinyltransferase activity"/>
    <property type="evidence" value="ECO:0007669"/>
    <property type="project" value="UniProtKB-UniRule"/>
</dbReference>
<dbReference type="GO" id="GO:0008360">
    <property type="term" value="P:regulation of cell shape"/>
    <property type="evidence" value="ECO:0007669"/>
    <property type="project" value="UniProtKB-KW"/>
</dbReference>
<evidence type="ECO:0000259" key="13">
    <source>
        <dbReference type="Pfam" id="PF00275"/>
    </source>
</evidence>
<keyword evidence="4 12" id="KW-0132">Cell division</keyword>
<keyword evidence="9 12" id="KW-0961">Cell wall biogenesis/degradation</keyword>
<dbReference type="UniPathway" id="UPA00219"/>
<dbReference type="PANTHER" id="PTHR43783">
    <property type="entry name" value="UDP-N-ACETYLGLUCOSAMINE 1-CARBOXYVINYLTRANSFERASE"/>
    <property type="match status" value="1"/>
</dbReference>
<name>A0A2M8LEF5_9BACT</name>
<evidence type="ECO:0000256" key="1">
    <source>
        <dbReference type="ARBA" id="ARBA00004496"/>
    </source>
</evidence>
<feature type="modified residue" description="2-(S-cysteinyl)pyruvic acid O-phosphothioketal" evidence="12">
    <location>
        <position position="122"/>
    </location>
</feature>
<sequence length="426" mass="45785">MQPRNTMHEQIYIVGGKELTGTIEVQGAKNAGLKMLAAALLSEEPCTITNLPKIEDIERMKELVVSLGAKITTSPQGTTIVAKQLQTTLEPTITGKLRASAILAGPLLARTGEVFLPYPGGCNLGERPIDIFLSAFRALGVAEEESEKGFRLTAPHGLVGATILLSRVSVTVTETAMMAATLAKGTTTIKNAAMEPEIPALADYLNRCGAKITGAGTSTISIVGVERIAGAEITLIPDRLDTGTFALLGAITNSEITIANAEPNHLEIFWQQLERIGANFTIEGNTIRTHHHNGLIAQNITTHEYPGFPTDLQAPYTVAMTQASGMSLIHETIFSGRLFYTDQLRSMGANIIMCDPYRVIVNGPTKLRGRFLTSPDIRAGIALILAGLVAEGETRIDNIYQIDRGYEDIVGRLKKLGADISRNRPA</sequence>
<protein>
    <recommendedName>
        <fullName evidence="12">UDP-N-acetylglucosamine 1-carboxyvinyltransferase</fullName>
        <ecNumber evidence="12">2.5.1.7</ecNumber>
    </recommendedName>
    <alternativeName>
        <fullName evidence="12">Enoylpyruvate transferase</fullName>
    </alternativeName>
    <alternativeName>
        <fullName evidence="12">UDP-N-acetylglucosamine enolpyruvyl transferase</fullName>
        <shortName evidence="12">EPT</shortName>
    </alternativeName>
</protein>
<comment type="pathway">
    <text evidence="2 12">Cell wall biogenesis; peptidoglycan biosynthesis.</text>
</comment>